<keyword evidence="1" id="KW-0233">DNA recombination</keyword>
<evidence type="ECO:0000313" key="3">
    <source>
        <dbReference type="EMBL" id="BCS88173.1"/>
    </source>
</evidence>
<dbReference type="EMBL" id="AP024485">
    <property type="protein sequence ID" value="BCS88173.1"/>
    <property type="molecule type" value="Genomic_DNA"/>
</dbReference>
<reference evidence="3" key="1">
    <citation type="journal article" date="2022" name="Arch. Microbiol.">
        <title>Pseudodesulfovibrio sediminis sp. nov., a mesophilic and neutrophilic sulfate-reducing bacterium isolated from sediment of a brackish lake.</title>
        <authorList>
            <person name="Takahashi A."/>
            <person name="Kojima H."/>
            <person name="Watanabe M."/>
            <person name="Fukui M."/>
        </authorList>
    </citation>
    <scope>NUCLEOTIDE SEQUENCE</scope>
    <source>
        <strain evidence="3">SF6</strain>
    </source>
</reference>
<gene>
    <name evidence="3" type="ORF">PSDVSF_14150</name>
</gene>
<evidence type="ECO:0000313" key="4">
    <source>
        <dbReference type="Proteomes" id="UP001053296"/>
    </source>
</evidence>
<organism evidence="3 4">
    <name type="scientific">Pseudodesulfovibrio sediminis</name>
    <dbReference type="NCBI Taxonomy" id="2810563"/>
    <lineage>
        <taxon>Bacteria</taxon>
        <taxon>Pseudomonadati</taxon>
        <taxon>Thermodesulfobacteriota</taxon>
        <taxon>Desulfovibrionia</taxon>
        <taxon>Desulfovibrionales</taxon>
        <taxon>Desulfovibrionaceae</taxon>
    </lineage>
</organism>
<sequence>MRSAFRSAKKRAGLDKSVCMYTIRHLFTSEAITNGADAKAVANLLGHSSLRMIMGVYYHEIEGEKRNAIARKPKLIK</sequence>
<name>A0ABN6ES30_9BACT</name>
<dbReference type="Proteomes" id="UP001053296">
    <property type="component" value="Chromosome"/>
</dbReference>
<keyword evidence="4" id="KW-1185">Reference proteome</keyword>
<dbReference type="Pfam" id="PF00589">
    <property type="entry name" value="Phage_integrase"/>
    <property type="match status" value="1"/>
</dbReference>
<accession>A0ABN6ES30</accession>
<dbReference type="InterPro" id="IPR013762">
    <property type="entry name" value="Integrase-like_cat_sf"/>
</dbReference>
<feature type="domain" description="Tyr recombinase" evidence="2">
    <location>
        <begin position="1"/>
        <end position="70"/>
    </location>
</feature>
<dbReference type="RefSeq" id="WP_430709005.1">
    <property type="nucleotide sequence ID" value="NZ_AP024485.1"/>
</dbReference>
<protein>
    <recommendedName>
        <fullName evidence="2">Tyr recombinase domain-containing protein</fullName>
    </recommendedName>
</protein>
<proteinExistence type="predicted"/>
<evidence type="ECO:0000256" key="1">
    <source>
        <dbReference type="ARBA" id="ARBA00023172"/>
    </source>
</evidence>
<dbReference type="InterPro" id="IPR002104">
    <property type="entry name" value="Integrase_catalytic"/>
</dbReference>
<evidence type="ECO:0000259" key="2">
    <source>
        <dbReference type="PROSITE" id="PS51898"/>
    </source>
</evidence>
<dbReference type="SUPFAM" id="SSF56349">
    <property type="entry name" value="DNA breaking-rejoining enzymes"/>
    <property type="match status" value="1"/>
</dbReference>
<dbReference type="Gene3D" id="1.10.443.10">
    <property type="entry name" value="Intergrase catalytic core"/>
    <property type="match status" value="1"/>
</dbReference>
<dbReference type="PROSITE" id="PS51898">
    <property type="entry name" value="TYR_RECOMBINASE"/>
    <property type="match status" value="1"/>
</dbReference>
<dbReference type="InterPro" id="IPR011010">
    <property type="entry name" value="DNA_brk_join_enz"/>
</dbReference>